<accession>A0A9D4M1G8</accession>
<organism evidence="2 3">
    <name type="scientific">Dreissena polymorpha</name>
    <name type="common">Zebra mussel</name>
    <name type="synonym">Mytilus polymorpha</name>
    <dbReference type="NCBI Taxonomy" id="45954"/>
    <lineage>
        <taxon>Eukaryota</taxon>
        <taxon>Metazoa</taxon>
        <taxon>Spiralia</taxon>
        <taxon>Lophotrochozoa</taxon>
        <taxon>Mollusca</taxon>
        <taxon>Bivalvia</taxon>
        <taxon>Autobranchia</taxon>
        <taxon>Heteroconchia</taxon>
        <taxon>Euheterodonta</taxon>
        <taxon>Imparidentia</taxon>
        <taxon>Neoheterodontei</taxon>
        <taxon>Myida</taxon>
        <taxon>Dreissenoidea</taxon>
        <taxon>Dreissenidae</taxon>
        <taxon>Dreissena</taxon>
    </lineage>
</organism>
<dbReference type="EMBL" id="JAIWYP010000002">
    <property type="protein sequence ID" value="KAH3867609.1"/>
    <property type="molecule type" value="Genomic_DNA"/>
</dbReference>
<feature type="region of interest" description="Disordered" evidence="1">
    <location>
        <begin position="81"/>
        <end position="121"/>
    </location>
</feature>
<reference evidence="2" key="2">
    <citation type="submission" date="2020-11" db="EMBL/GenBank/DDBJ databases">
        <authorList>
            <person name="McCartney M.A."/>
            <person name="Auch B."/>
            <person name="Kono T."/>
            <person name="Mallez S."/>
            <person name="Becker A."/>
            <person name="Gohl D.M."/>
            <person name="Silverstein K.A.T."/>
            <person name="Koren S."/>
            <person name="Bechman K.B."/>
            <person name="Herman A."/>
            <person name="Abrahante J.E."/>
            <person name="Garbe J."/>
        </authorList>
    </citation>
    <scope>NUCLEOTIDE SEQUENCE</scope>
    <source>
        <strain evidence="2">Duluth1</strain>
        <tissue evidence="2">Whole animal</tissue>
    </source>
</reference>
<keyword evidence="3" id="KW-1185">Reference proteome</keyword>
<dbReference type="AlphaFoldDB" id="A0A9D4M1G8"/>
<comment type="caution">
    <text evidence="2">The sequence shown here is derived from an EMBL/GenBank/DDBJ whole genome shotgun (WGS) entry which is preliminary data.</text>
</comment>
<gene>
    <name evidence="2" type="ORF">DPMN_030740</name>
</gene>
<reference evidence="2" key="1">
    <citation type="journal article" date="2019" name="bioRxiv">
        <title>The Genome of the Zebra Mussel, Dreissena polymorpha: A Resource for Invasive Species Research.</title>
        <authorList>
            <person name="McCartney M.A."/>
            <person name="Auch B."/>
            <person name="Kono T."/>
            <person name="Mallez S."/>
            <person name="Zhang Y."/>
            <person name="Obille A."/>
            <person name="Becker A."/>
            <person name="Abrahante J.E."/>
            <person name="Garbe J."/>
            <person name="Badalamenti J.P."/>
            <person name="Herman A."/>
            <person name="Mangelson H."/>
            <person name="Liachko I."/>
            <person name="Sullivan S."/>
            <person name="Sone E.D."/>
            <person name="Koren S."/>
            <person name="Silverstein K.A.T."/>
            <person name="Beckman K.B."/>
            <person name="Gohl D.M."/>
        </authorList>
    </citation>
    <scope>NUCLEOTIDE SEQUENCE</scope>
    <source>
        <strain evidence="2">Duluth1</strain>
        <tissue evidence="2">Whole animal</tissue>
    </source>
</reference>
<proteinExistence type="predicted"/>
<evidence type="ECO:0000256" key="1">
    <source>
        <dbReference type="SAM" id="MobiDB-lite"/>
    </source>
</evidence>
<protein>
    <submittedName>
        <fullName evidence="2">Uncharacterized protein</fullName>
    </submittedName>
</protein>
<evidence type="ECO:0000313" key="3">
    <source>
        <dbReference type="Proteomes" id="UP000828390"/>
    </source>
</evidence>
<dbReference type="Proteomes" id="UP000828390">
    <property type="component" value="Unassembled WGS sequence"/>
</dbReference>
<feature type="compositionally biased region" description="Basic and acidic residues" evidence="1">
    <location>
        <begin position="102"/>
        <end position="121"/>
    </location>
</feature>
<sequence>MKFRSSVVATREKGIQSIDSIRSLIAKLTRNSTEHTEVRTDFDESTNKMLANEQGKVRRATDRRDLVLSAMNRYDRTTNPLRSGTIKYDLTTDPLRSSTGKYELERPASKQWELRRTGTDR</sequence>
<evidence type="ECO:0000313" key="2">
    <source>
        <dbReference type="EMBL" id="KAH3867609.1"/>
    </source>
</evidence>
<name>A0A9D4M1G8_DREPO</name>